<dbReference type="AlphaFoldDB" id="A0A4C1UA85"/>
<sequence>MWIQCPGGELRAPAINQSDVNTSKEILAPDRGTLEGVTKENIVSPQIKQQPCRLKRERVESRLRRRPVRSRNATRQRIGAREIMTYVQPLDDGDAAGAGGARGPPAPFVSGNQEAFVARPARRPPPPRPTIVREGDHFYAPFERCSRTITEIR</sequence>
<keyword evidence="2" id="KW-1185">Reference proteome</keyword>
<accession>A0A4C1UA85</accession>
<dbReference type="EMBL" id="BGZK01000146">
    <property type="protein sequence ID" value="GBP22977.1"/>
    <property type="molecule type" value="Genomic_DNA"/>
</dbReference>
<reference evidence="1 2" key="1">
    <citation type="journal article" date="2019" name="Commun. Biol.">
        <title>The bagworm genome reveals a unique fibroin gene that provides high tensile strength.</title>
        <authorList>
            <person name="Kono N."/>
            <person name="Nakamura H."/>
            <person name="Ohtoshi R."/>
            <person name="Tomita M."/>
            <person name="Numata K."/>
            <person name="Arakawa K."/>
        </authorList>
    </citation>
    <scope>NUCLEOTIDE SEQUENCE [LARGE SCALE GENOMIC DNA]</scope>
</reference>
<dbReference type="Proteomes" id="UP000299102">
    <property type="component" value="Unassembled WGS sequence"/>
</dbReference>
<name>A0A4C1UA85_EUMVA</name>
<organism evidence="1 2">
    <name type="scientific">Eumeta variegata</name>
    <name type="common">Bagworm moth</name>
    <name type="synonym">Eumeta japonica</name>
    <dbReference type="NCBI Taxonomy" id="151549"/>
    <lineage>
        <taxon>Eukaryota</taxon>
        <taxon>Metazoa</taxon>
        <taxon>Ecdysozoa</taxon>
        <taxon>Arthropoda</taxon>
        <taxon>Hexapoda</taxon>
        <taxon>Insecta</taxon>
        <taxon>Pterygota</taxon>
        <taxon>Neoptera</taxon>
        <taxon>Endopterygota</taxon>
        <taxon>Lepidoptera</taxon>
        <taxon>Glossata</taxon>
        <taxon>Ditrysia</taxon>
        <taxon>Tineoidea</taxon>
        <taxon>Psychidae</taxon>
        <taxon>Oiketicinae</taxon>
        <taxon>Eumeta</taxon>
    </lineage>
</organism>
<evidence type="ECO:0000313" key="1">
    <source>
        <dbReference type="EMBL" id="GBP22977.1"/>
    </source>
</evidence>
<evidence type="ECO:0000313" key="2">
    <source>
        <dbReference type="Proteomes" id="UP000299102"/>
    </source>
</evidence>
<proteinExistence type="predicted"/>
<protein>
    <submittedName>
        <fullName evidence="1">Uncharacterized protein</fullName>
    </submittedName>
</protein>
<gene>
    <name evidence="1" type="ORF">EVAR_15651_1</name>
</gene>
<comment type="caution">
    <text evidence="1">The sequence shown here is derived from an EMBL/GenBank/DDBJ whole genome shotgun (WGS) entry which is preliminary data.</text>
</comment>